<evidence type="ECO:0000313" key="2">
    <source>
        <dbReference type="Proteomes" id="UP000076023"/>
    </source>
</evidence>
<keyword evidence="2" id="KW-1185">Reference proteome</keyword>
<sequence>MRNRVLVSLAAVCLGWGAGLGGARGDDLARDVERAEVIFTASYDRDRDPQLRVEQVLFCVEPPLGQIALTQGMDTLLYRLRQYFPESSGGMQRYVVFARMPKGDASWRVPFAMVREYGLDDGRFCVSRNEHTVAELLRFIEKRKKADGV</sequence>
<reference evidence="2" key="1">
    <citation type="journal article" date="2017" name="Genome Announc.">
        <title>Draft Genome Sequence of Terrimicrobium sacchariphilum NM-5T, a Facultative Anaerobic Soil Bacterium of the Class Spartobacteria.</title>
        <authorList>
            <person name="Qiu Y.L."/>
            <person name="Tourlousse D.M."/>
            <person name="Matsuura N."/>
            <person name="Ohashi A."/>
            <person name="Sekiguchi Y."/>
        </authorList>
    </citation>
    <scope>NUCLEOTIDE SEQUENCE [LARGE SCALE GENOMIC DNA]</scope>
    <source>
        <strain evidence="2">NM-5</strain>
    </source>
</reference>
<dbReference type="InParanoid" id="A0A146G603"/>
<dbReference type="RefSeq" id="WP_153811268.1">
    <property type="nucleotide sequence ID" value="NZ_BDCO01000002.1"/>
</dbReference>
<organism evidence="1 2">
    <name type="scientific">Terrimicrobium sacchariphilum</name>
    <dbReference type="NCBI Taxonomy" id="690879"/>
    <lineage>
        <taxon>Bacteria</taxon>
        <taxon>Pseudomonadati</taxon>
        <taxon>Verrucomicrobiota</taxon>
        <taxon>Terrimicrobiia</taxon>
        <taxon>Terrimicrobiales</taxon>
        <taxon>Terrimicrobiaceae</taxon>
        <taxon>Terrimicrobium</taxon>
    </lineage>
</organism>
<accession>A0A146G603</accession>
<name>A0A146G603_TERSA</name>
<dbReference type="AlphaFoldDB" id="A0A146G603"/>
<comment type="caution">
    <text evidence="1">The sequence shown here is derived from an EMBL/GenBank/DDBJ whole genome shotgun (WGS) entry which is preliminary data.</text>
</comment>
<gene>
    <name evidence="1" type="ORF">TSACC_2792</name>
</gene>
<dbReference type="EMBL" id="BDCO01000002">
    <property type="protein sequence ID" value="GAT32394.1"/>
    <property type="molecule type" value="Genomic_DNA"/>
</dbReference>
<dbReference type="Proteomes" id="UP000076023">
    <property type="component" value="Unassembled WGS sequence"/>
</dbReference>
<protein>
    <submittedName>
        <fullName evidence="1">Uncharacterized protein</fullName>
    </submittedName>
</protein>
<proteinExistence type="predicted"/>
<evidence type="ECO:0000313" key="1">
    <source>
        <dbReference type="EMBL" id="GAT32394.1"/>
    </source>
</evidence>